<feature type="non-terminal residue" evidence="3">
    <location>
        <position position="138"/>
    </location>
</feature>
<feature type="non-terminal residue" evidence="3">
    <location>
        <position position="1"/>
    </location>
</feature>
<accession>A0AAV2HAL5</accession>
<dbReference type="Proteomes" id="UP001497497">
    <property type="component" value="Unassembled WGS sequence"/>
</dbReference>
<dbReference type="PROSITE" id="PS50157">
    <property type="entry name" value="ZINC_FINGER_C2H2_2"/>
    <property type="match status" value="1"/>
</dbReference>
<dbReference type="InterPro" id="IPR013087">
    <property type="entry name" value="Znf_C2H2_type"/>
</dbReference>
<comment type="caution">
    <text evidence="3">The sequence shown here is derived from an EMBL/GenBank/DDBJ whole genome shotgun (WGS) entry which is preliminary data.</text>
</comment>
<name>A0AAV2HAL5_LYMST</name>
<evidence type="ECO:0000313" key="3">
    <source>
        <dbReference type="EMBL" id="CAL1530488.1"/>
    </source>
</evidence>
<dbReference type="PROSITE" id="PS00028">
    <property type="entry name" value="ZINC_FINGER_C2H2_1"/>
    <property type="match status" value="1"/>
</dbReference>
<evidence type="ECO:0000259" key="2">
    <source>
        <dbReference type="PROSITE" id="PS50157"/>
    </source>
</evidence>
<proteinExistence type="predicted"/>
<dbReference type="AlphaFoldDB" id="A0AAV2HAL5"/>
<protein>
    <recommendedName>
        <fullName evidence="2">C2H2-type domain-containing protein</fullName>
    </recommendedName>
</protein>
<organism evidence="3 4">
    <name type="scientific">Lymnaea stagnalis</name>
    <name type="common">Great pond snail</name>
    <name type="synonym">Helix stagnalis</name>
    <dbReference type="NCBI Taxonomy" id="6523"/>
    <lineage>
        <taxon>Eukaryota</taxon>
        <taxon>Metazoa</taxon>
        <taxon>Spiralia</taxon>
        <taxon>Lophotrochozoa</taxon>
        <taxon>Mollusca</taxon>
        <taxon>Gastropoda</taxon>
        <taxon>Heterobranchia</taxon>
        <taxon>Euthyneura</taxon>
        <taxon>Panpulmonata</taxon>
        <taxon>Hygrophila</taxon>
        <taxon>Lymnaeoidea</taxon>
        <taxon>Lymnaeidae</taxon>
        <taxon>Lymnaea</taxon>
    </lineage>
</organism>
<dbReference type="Gene3D" id="3.30.160.60">
    <property type="entry name" value="Classic Zinc Finger"/>
    <property type="match status" value="1"/>
</dbReference>
<dbReference type="SUPFAM" id="SSF57667">
    <property type="entry name" value="beta-beta-alpha zinc fingers"/>
    <property type="match status" value="1"/>
</dbReference>
<dbReference type="InterPro" id="IPR036236">
    <property type="entry name" value="Znf_C2H2_sf"/>
</dbReference>
<evidence type="ECO:0000313" key="4">
    <source>
        <dbReference type="Proteomes" id="UP001497497"/>
    </source>
</evidence>
<reference evidence="3 4" key="1">
    <citation type="submission" date="2024-04" db="EMBL/GenBank/DDBJ databases">
        <authorList>
            <consortium name="Genoscope - CEA"/>
            <person name="William W."/>
        </authorList>
    </citation>
    <scope>NUCLEOTIDE SEQUENCE [LARGE SCALE GENOMIC DNA]</scope>
</reference>
<sequence>KDCLVQTATEKSIAFLEGVNQRELNREDKPAALTFIPEDVMYDFSVIAPGKNLLLNKQLKPDGESLDFFDEEVAKFDYEVSGDDSQDVGSTSQKADSCLTSRSRTCPICGVSCTTAYVMKCHMSTHSGQRFYKCDICD</sequence>
<dbReference type="GO" id="GO:0008270">
    <property type="term" value="F:zinc ion binding"/>
    <property type="evidence" value="ECO:0007669"/>
    <property type="project" value="UniProtKB-KW"/>
</dbReference>
<keyword evidence="1" id="KW-0479">Metal-binding</keyword>
<keyword evidence="1" id="KW-0862">Zinc</keyword>
<dbReference type="EMBL" id="CAXITT010000070">
    <property type="protein sequence ID" value="CAL1530488.1"/>
    <property type="molecule type" value="Genomic_DNA"/>
</dbReference>
<gene>
    <name evidence="3" type="ORF">GSLYS_00004613001</name>
</gene>
<keyword evidence="4" id="KW-1185">Reference proteome</keyword>
<feature type="domain" description="C2H2-type" evidence="2">
    <location>
        <begin position="104"/>
        <end position="131"/>
    </location>
</feature>
<keyword evidence="1" id="KW-0863">Zinc-finger</keyword>
<evidence type="ECO:0000256" key="1">
    <source>
        <dbReference type="PROSITE-ProRule" id="PRU00042"/>
    </source>
</evidence>